<dbReference type="Proteomes" id="UP000320735">
    <property type="component" value="Unassembled WGS sequence"/>
</dbReference>
<protein>
    <submittedName>
        <fullName evidence="1">Uncharacterized protein</fullName>
    </submittedName>
</protein>
<dbReference type="AlphaFoldDB" id="A0A5C6BEA7"/>
<gene>
    <name evidence="1" type="ORF">CA54_48580</name>
</gene>
<accession>A0A5C6BEA7</accession>
<evidence type="ECO:0000313" key="1">
    <source>
        <dbReference type="EMBL" id="TWU09616.1"/>
    </source>
</evidence>
<organism evidence="1 2">
    <name type="scientific">Symmachiella macrocystis</name>
    <dbReference type="NCBI Taxonomy" id="2527985"/>
    <lineage>
        <taxon>Bacteria</taxon>
        <taxon>Pseudomonadati</taxon>
        <taxon>Planctomycetota</taxon>
        <taxon>Planctomycetia</taxon>
        <taxon>Planctomycetales</taxon>
        <taxon>Planctomycetaceae</taxon>
        <taxon>Symmachiella</taxon>
    </lineage>
</organism>
<evidence type="ECO:0000313" key="2">
    <source>
        <dbReference type="Proteomes" id="UP000320735"/>
    </source>
</evidence>
<sequence>MSDSLINLTEFSLVWGPIDLPDPAYSFDDNWKSEIYTPKEIADAILAVSQVRLVHDAKPDWTAWVARWESGHHYIEFDILDCPFAPDNEIRPGIASYWGGSKFETHCTMSELLRVWHGIQKRCPGVWLHNTDCRMYSPDSFQKTFGVVE</sequence>
<comment type="caution">
    <text evidence="1">The sequence shown here is derived from an EMBL/GenBank/DDBJ whole genome shotgun (WGS) entry which is preliminary data.</text>
</comment>
<dbReference type="RefSeq" id="WP_146373290.1">
    <property type="nucleotide sequence ID" value="NZ_SJPP01000002.1"/>
</dbReference>
<dbReference type="EMBL" id="SJPP01000002">
    <property type="protein sequence ID" value="TWU09616.1"/>
    <property type="molecule type" value="Genomic_DNA"/>
</dbReference>
<proteinExistence type="predicted"/>
<keyword evidence="2" id="KW-1185">Reference proteome</keyword>
<reference evidence="1 2" key="1">
    <citation type="submission" date="2019-02" db="EMBL/GenBank/DDBJ databases">
        <title>Deep-cultivation of Planctomycetes and their phenomic and genomic characterization uncovers novel biology.</title>
        <authorList>
            <person name="Wiegand S."/>
            <person name="Jogler M."/>
            <person name="Boedeker C."/>
            <person name="Pinto D."/>
            <person name="Vollmers J."/>
            <person name="Rivas-Marin E."/>
            <person name="Kohn T."/>
            <person name="Peeters S.H."/>
            <person name="Heuer A."/>
            <person name="Rast P."/>
            <person name="Oberbeckmann S."/>
            <person name="Bunk B."/>
            <person name="Jeske O."/>
            <person name="Meyerdierks A."/>
            <person name="Storesund J.E."/>
            <person name="Kallscheuer N."/>
            <person name="Luecker S."/>
            <person name="Lage O.M."/>
            <person name="Pohl T."/>
            <person name="Merkel B.J."/>
            <person name="Hornburger P."/>
            <person name="Mueller R.-W."/>
            <person name="Bruemmer F."/>
            <person name="Labrenz M."/>
            <person name="Spormann A.M."/>
            <person name="Op Den Camp H."/>
            <person name="Overmann J."/>
            <person name="Amann R."/>
            <person name="Jetten M.S.M."/>
            <person name="Mascher T."/>
            <person name="Medema M.H."/>
            <person name="Devos D.P."/>
            <person name="Kaster A.-K."/>
            <person name="Ovreas L."/>
            <person name="Rohde M."/>
            <person name="Galperin M.Y."/>
            <person name="Jogler C."/>
        </authorList>
    </citation>
    <scope>NUCLEOTIDE SEQUENCE [LARGE SCALE GENOMIC DNA]</scope>
    <source>
        <strain evidence="1 2">CA54</strain>
    </source>
</reference>
<name>A0A5C6BEA7_9PLAN</name>
<dbReference type="OrthoDB" id="9880379at2"/>